<gene>
    <name evidence="2" type="ORF">A3B50_00885</name>
</gene>
<dbReference type="PANTHER" id="PTHR45947">
    <property type="entry name" value="SULFOQUINOVOSYL TRANSFERASE SQD2"/>
    <property type="match status" value="1"/>
</dbReference>
<dbReference type="Gene3D" id="3.40.50.2000">
    <property type="entry name" value="Glycogen Phosphorylase B"/>
    <property type="match status" value="2"/>
</dbReference>
<protein>
    <recommendedName>
        <fullName evidence="1">Glycosyl transferase family 1 domain-containing protein</fullName>
    </recommendedName>
</protein>
<comment type="caution">
    <text evidence="2">The sequence shown here is derived from an EMBL/GenBank/DDBJ whole genome shotgun (WGS) entry which is preliminary data.</text>
</comment>
<sequence>MKKNLVIVYLAAAGDGISGGTRIHIECTKRWFKNKDFKSIAILASDDGYKVCLKNGVDKKCLMLVSTSFTRNINFWVDYIARIIKGTMLSFKHELKKNESYFVYAASDFWADFFPALILKLRYKKNVTLLASLYLFAPAPWAKDNPYKGRFVINGFLYWLTQIPVYLLIKSVADYVFVTSKPDVQKFITRRRGESKIIVAQGGVNITESERYFKSGKVIPARKRKYDACFVGRFHHQKGVSELIDIWNHVCKKLSTAKLAMVGTGSGPLENIVKDKIKKYHLEDNVELFGFLDGERKYAIFKNSKIVIHPATYDSGGMAAAEAMAWGLPGVSFDLKALKTYYPKGMIKTRPGDIRQFADNILRLLDNARLYKNMSEDARSLIIETWDWNKRARFILDKFI</sequence>
<proteinExistence type="predicted"/>
<evidence type="ECO:0000259" key="1">
    <source>
        <dbReference type="Pfam" id="PF00534"/>
    </source>
</evidence>
<dbReference type="GO" id="GO:0016757">
    <property type="term" value="F:glycosyltransferase activity"/>
    <property type="evidence" value="ECO:0007669"/>
    <property type="project" value="InterPro"/>
</dbReference>
<evidence type="ECO:0000313" key="2">
    <source>
        <dbReference type="EMBL" id="OGK50818.1"/>
    </source>
</evidence>
<dbReference type="AlphaFoldDB" id="A0A1F7J5E6"/>
<dbReference type="PANTHER" id="PTHR45947:SF3">
    <property type="entry name" value="SULFOQUINOVOSYL TRANSFERASE SQD2"/>
    <property type="match status" value="1"/>
</dbReference>
<organism evidence="2 3">
    <name type="scientific">Candidatus Roizmanbacteria bacterium RIFCSPLOWO2_01_FULL_40_42</name>
    <dbReference type="NCBI Taxonomy" id="1802066"/>
    <lineage>
        <taxon>Bacteria</taxon>
        <taxon>Candidatus Roizmaniibacteriota</taxon>
    </lineage>
</organism>
<feature type="domain" description="Glycosyl transferase family 1" evidence="1">
    <location>
        <begin position="219"/>
        <end position="380"/>
    </location>
</feature>
<dbReference type="InterPro" id="IPR001296">
    <property type="entry name" value="Glyco_trans_1"/>
</dbReference>
<evidence type="ECO:0000313" key="3">
    <source>
        <dbReference type="Proteomes" id="UP000178558"/>
    </source>
</evidence>
<dbReference type="Pfam" id="PF00534">
    <property type="entry name" value="Glycos_transf_1"/>
    <property type="match status" value="1"/>
</dbReference>
<dbReference type="SUPFAM" id="SSF53756">
    <property type="entry name" value="UDP-Glycosyltransferase/glycogen phosphorylase"/>
    <property type="match status" value="1"/>
</dbReference>
<name>A0A1F7J5E6_9BACT</name>
<reference evidence="2 3" key="1">
    <citation type="journal article" date="2016" name="Nat. Commun.">
        <title>Thousands of microbial genomes shed light on interconnected biogeochemical processes in an aquifer system.</title>
        <authorList>
            <person name="Anantharaman K."/>
            <person name="Brown C.T."/>
            <person name="Hug L.A."/>
            <person name="Sharon I."/>
            <person name="Castelle C.J."/>
            <person name="Probst A.J."/>
            <person name="Thomas B.C."/>
            <person name="Singh A."/>
            <person name="Wilkins M.J."/>
            <person name="Karaoz U."/>
            <person name="Brodie E.L."/>
            <person name="Williams K.H."/>
            <person name="Hubbard S.S."/>
            <person name="Banfield J.F."/>
        </authorList>
    </citation>
    <scope>NUCLEOTIDE SEQUENCE [LARGE SCALE GENOMIC DNA]</scope>
</reference>
<dbReference type="InterPro" id="IPR050194">
    <property type="entry name" value="Glycosyltransferase_grp1"/>
</dbReference>
<accession>A0A1F7J5E6</accession>
<dbReference type="Proteomes" id="UP000178558">
    <property type="component" value="Unassembled WGS sequence"/>
</dbReference>
<dbReference type="CDD" id="cd03801">
    <property type="entry name" value="GT4_PimA-like"/>
    <property type="match status" value="1"/>
</dbReference>
<dbReference type="EMBL" id="MGAQ01000010">
    <property type="protein sequence ID" value="OGK50818.1"/>
    <property type="molecule type" value="Genomic_DNA"/>
</dbReference>